<sequence length="104" mass="11323">MARDEMNTTLSNAVSFGAAIPTPSITAPSPSAPTSHGSLTSPEGAQPINTKLQNYYLEPFDKLKHFIVADKNNLSVLKKYIGFTLHVFCLGPMTMPQLSSVKWI</sequence>
<feature type="compositionally biased region" description="Polar residues" evidence="1">
    <location>
        <begin position="36"/>
        <end position="46"/>
    </location>
</feature>
<feature type="compositionally biased region" description="Low complexity" evidence="1">
    <location>
        <begin position="21"/>
        <end position="35"/>
    </location>
</feature>
<protein>
    <submittedName>
        <fullName evidence="2">Uncharacterized protein</fullName>
    </submittedName>
</protein>
<feature type="region of interest" description="Disordered" evidence="1">
    <location>
        <begin position="21"/>
        <end position="46"/>
    </location>
</feature>
<name>A0A8J5RDC6_ZIZPA</name>
<gene>
    <name evidence="2" type="ORF">GUJ93_ZPchr0113g33325</name>
</gene>
<dbReference type="EMBL" id="JAAALK010001090">
    <property type="protein sequence ID" value="KAG8043240.1"/>
    <property type="molecule type" value="Genomic_DNA"/>
</dbReference>
<keyword evidence="3" id="KW-1185">Reference proteome</keyword>
<reference evidence="2" key="1">
    <citation type="journal article" date="2021" name="bioRxiv">
        <title>Whole Genome Assembly and Annotation of Northern Wild Rice, Zizania palustris L., Supports a Whole Genome Duplication in the Zizania Genus.</title>
        <authorList>
            <person name="Haas M."/>
            <person name="Kono T."/>
            <person name="Macchietto M."/>
            <person name="Millas R."/>
            <person name="McGilp L."/>
            <person name="Shao M."/>
            <person name="Duquette J."/>
            <person name="Hirsch C.N."/>
            <person name="Kimball J."/>
        </authorList>
    </citation>
    <scope>NUCLEOTIDE SEQUENCE</scope>
    <source>
        <tissue evidence="2">Fresh leaf tissue</tissue>
    </source>
</reference>
<accession>A0A8J5RDC6</accession>
<dbReference type="Proteomes" id="UP000729402">
    <property type="component" value="Unassembled WGS sequence"/>
</dbReference>
<dbReference type="AlphaFoldDB" id="A0A8J5RDC6"/>
<evidence type="ECO:0000256" key="1">
    <source>
        <dbReference type="SAM" id="MobiDB-lite"/>
    </source>
</evidence>
<evidence type="ECO:0000313" key="2">
    <source>
        <dbReference type="EMBL" id="KAG8043240.1"/>
    </source>
</evidence>
<reference evidence="2" key="2">
    <citation type="submission" date="2021-02" db="EMBL/GenBank/DDBJ databases">
        <authorList>
            <person name="Kimball J.A."/>
            <person name="Haas M.W."/>
            <person name="Macchietto M."/>
            <person name="Kono T."/>
            <person name="Duquette J."/>
            <person name="Shao M."/>
        </authorList>
    </citation>
    <scope>NUCLEOTIDE SEQUENCE</scope>
    <source>
        <tissue evidence="2">Fresh leaf tissue</tissue>
    </source>
</reference>
<comment type="caution">
    <text evidence="2">The sequence shown here is derived from an EMBL/GenBank/DDBJ whole genome shotgun (WGS) entry which is preliminary data.</text>
</comment>
<organism evidence="2 3">
    <name type="scientific">Zizania palustris</name>
    <name type="common">Northern wild rice</name>
    <dbReference type="NCBI Taxonomy" id="103762"/>
    <lineage>
        <taxon>Eukaryota</taxon>
        <taxon>Viridiplantae</taxon>
        <taxon>Streptophyta</taxon>
        <taxon>Embryophyta</taxon>
        <taxon>Tracheophyta</taxon>
        <taxon>Spermatophyta</taxon>
        <taxon>Magnoliopsida</taxon>
        <taxon>Liliopsida</taxon>
        <taxon>Poales</taxon>
        <taxon>Poaceae</taxon>
        <taxon>BOP clade</taxon>
        <taxon>Oryzoideae</taxon>
        <taxon>Oryzeae</taxon>
        <taxon>Zizaniinae</taxon>
        <taxon>Zizania</taxon>
    </lineage>
</organism>
<proteinExistence type="predicted"/>
<evidence type="ECO:0000313" key="3">
    <source>
        <dbReference type="Proteomes" id="UP000729402"/>
    </source>
</evidence>